<dbReference type="GO" id="GO:0005770">
    <property type="term" value="C:late endosome"/>
    <property type="evidence" value="ECO:0007669"/>
    <property type="project" value="UniProtKB-SubCell"/>
</dbReference>
<dbReference type="GO" id="GO:0007034">
    <property type="term" value="P:vacuolar transport"/>
    <property type="evidence" value="ECO:0007669"/>
    <property type="project" value="TreeGrafter"/>
</dbReference>
<accession>A0AAW0IZT3</accession>
<dbReference type="InterPro" id="IPR040057">
    <property type="entry name" value="Spe-39"/>
</dbReference>
<evidence type="ECO:0000256" key="7">
    <source>
        <dbReference type="ARBA" id="ARBA00029984"/>
    </source>
</evidence>
<evidence type="ECO:0000256" key="8">
    <source>
        <dbReference type="ARBA" id="ARBA00031270"/>
    </source>
</evidence>
<feature type="domain" description="Vps16 C-terminal" evidence="10">
    <location>
        <begin position="254"/>
        <end position="346"/>
    </location>
</feature>
<keyword evidence="5" id="KW-0967">Endosome</keyword>
<keyword evidence="6" id="KW-0968">Cytoplasmic vesicle</keyword>
<dbReference type="Proteomes" id="UP001488838">
    <property type="component" value="Unassembled WGS sequence"/>
</dbReference>
<evidence type="ECO:0000313" key="11">
    <source>
        <dbReference type="EMBL" id="KAK7819942.1"/>
    </source>
</evidence>
<gene>
    <name evidence="11" type="ORF">U0070_007634</name>
</gene>
<dbReference type="InterPro" id="IPR006925">
    <property type="entry name" value="Vps16_C"/>
</dbReference>
<dbReference type="PANTHER" id="PTHR13364:SF6">
    <property type="entry name" value="SPERMATOGENESIS-DEFECTIVE PROTEIN 39 HOMOLOG"/>
    <property type="match status" value="1"/>
</dbReference>
<protein>
    <recommendedName>
        <fullName evidence="4">Spermatogenesis-defective protein 39 homolog</fullName>
    </recommendedName>
    <alternativeName>
        <fullName evidence="7">VPS33B-interacting protein in apical-basolateral polarity regulator</fullName>
    </alternativeName>
    <alternativeName>
        <fullName evidence="8">VPS33B-interacting protein in polarity and apical restriction</fullName>
    </alternativeName>
</protein>
<dbReference type="Pfam" id="PF04840">
    <property type="entry name" value="Vps16_C"/>
    <property type="match status" value="1"/>
</dbReference>
<comment type="subcellular location">
    <subcellularLocation>
        <location evidence="2">Cytoplasmic vesicle</location>
    </subcellularLocation>
    <subcellularLocation>
        <location evidence="1">Early endosome</location>
    </subcellularLocation>
    <subcellularLocation>
        <location evidence="3">Late endosome</location>
    </subcellularLocation>
</comment>
<name>A0AAW0IZT3_MYOGA</name>
<dbReference type="EMBL" id="JBBHLL010000076">
    <property type="protein sequence ID" value="KAK7819942.1"/>
    <property type="molecule type" value="Genomic_DNA"/>
</dbReference>
<dbReference type="PANTHER" id="PTHR13364">
    <property type="entry name" value="DEFECTIVE SPERMATOGENESIS PROTEIN 39"/>
    <property type="match status" value="1"/>
</dbReference>
<evidence type="ECO:0000313" key="12">
    <source>
        <dbReference type="Proteomes" id="UP001488838"/>
    </source>
</evidence>
<evidence type="ECO:0000256" key="2">
    <source>
        <dbReference type="ARBA" id="ARBA00004541"/>
    </source>
</evidence>
<dbReference type="GO" id="GO:0005769">
    <property type="term" value="C:early endosome"/>
    <property type="evidence" value="ECO:0007669"/>
    <property type="project" value="UniProtKB-SubCell"/>
</dbReference>
<evidence type="ECO:0000256" key="9">
    <source>
        <dbReference type="SAM" id="MobiDB-lite"/>
    </source>
</evidence>
<evidence type="ECO:0000256" key="5">
    <source>
        <dbReference type="ARBA" id="ARBA00022753"/>
    </source>
</evidence>
<reference evidence="11 12" key="1">
    <citation type="journal article" date="2023" name="bioRxiv">
        <title>Conserved and derived expression patterns and positive selection on dental genes reveal complex evolutionary context of ever-growing rodent molars.</title>
        <authorList>
            <person name="Calamari Z.T."/>
            <person name="Song A."/>
            <person name="Cohen E."/>
            <person name="Akter M."/>
            <person name="Roy R.D."/>
            <person name="Hallikas O."/>
            <person name="Christensen M.M."/>
            <person name="Li P."/>
            <person name="Marangoni P."/>
            <person name="Jernvall J."/>
            <person name="Klein O.D."/>
        </authorList>
    </citation>
    <scope>NUCLEOTIDE SEQUENCE [LARGE SCALE GENOMIC DNA]</scope>
    <source>
        <strain evidence="11">V071</strain>
    </source>
</reference>
<dbReference type="AlphaFoldDB" id="A0AAW0IZT3"/>
<keyword evidence="12" id="KW-1185">Reference proteome</keyword>
<sequence length="603" mass="67942">MLEATELQLPGCFAALSPSSAPLATVPFSPFSMPHSLFRRAGPVAEPDAVLRGRARCGRGPLPDSLLHPLFLGAVSSVTASGEIQKGPGPAFLSLQMSRIKGDEEEYWNSSKFKAFTFDDEDDELSQLKESKRAVNSLRDFVDDDDDDDLERVSWTGEPVGSISWSIKETAGNSGSAPEGRDQLKGRNSFYTQLPKPPSTYSLSSFFKGKEWAELDLGVSSPCLMDYSNDWSPSDTVRRLRRGKVCSLERFRSLQDKLQLLEEAVSMHDGNVITAVLIFLKRTLSKEILFRELEVRQVALRHLIHFLKEIGDQKLLLDLFRFLDRTEELAVSVVFVSVGSLFTNLPFSAEDSAHIQDHYTLLERQIIIEANDRHLESAGQTEIFRKHPRKASILNMPLVTTLFYACFYHYTESEGTFSSPINLKKTFKIPDKQYVLTALAARAKLRAWNDVDALFTTKVGVLTLVLLRLLEREGLRRPLKFSNWLGHTKKRAPIGFHRVVEILHKNSAPVQILQDYVNLVEDVDTKLNLATKLKCHDVVIDTCRDLKDRQQLLAYRSKVDKGSVEEEKIDAILSSSEVRTELKWLALQGHGKEYQYCSGPAGH</sequence>
<comment type="caution">
    <text evidence="11">The sequence shown here is derived from an EMBL/GenBank/DDBJ whole genome shotgun (WGS) entry which is preliminary data.</text>
</comment>
<evidence type="ECO:0000259" key="10">
    <source>
        <dbReference type="Pfam" id="PF04840"/>
    </source>
</evidence>
<evidence type="ECO:0000256" key="4">
    <source>
        <dbReference type="ARBA" id="ARBA00019368"/>
    </source>
</evidence>
<dbReference type="GO" id="GO:0006886">
    <property type="term" value="P:intracellular protein transport"/>
    <property type="evidence" value="ECO:0007669"/>
    <property type="project" value="InterPro"/>
</dbReference>
<evidence type="ECO:0000256" key="3">
    <source>
        <dbReference type="ARBA" id="ARBA00004603"/>
    </source>
</evidence>
<evidence type="ECO:0000256" key="1">
    <source>
        <dbReference type="ARBA" id="ARBA00004412"/>
    </source>
</evidence>
<evidence type="ECO:0000256" key="6">
    <source>
        <dbReference type="ARBA" id="ARBA00023329"/>
    </source>
</evidence>
<proteinExistence type="predicted"/>
<feature type="region of interest" description="Disordered" evidence="9">
    <location>
        <begin position="168"/>
        <end position="189"/>
    </location>
</feature>
<organism evidence="11 12">
    <name type="scientific">Myodes glareolus</name>
    <name type="common">Bank vole</name>
    <name type="synonym">Clethrionomys glareolus</name>
    <dbReference type="NCBI Taxonomy" id="447135"/>
    <lineage>
        <taxon>Eukaryota</taxon>
        <taxon>Metazoa</taxon>
        <taxon>Chordata</taxon>
        <taxon>Craniata</taxon>
        <taxon>Vertebrata</taxon>
        <taxon>Euteleostomi</taxon>
        <taxon>Mammalia</taxon>
        <taxon>Eutheria</taxon>
        <taxon>Euarchontoglires</taxon>
        <taxon>Glires</taxon>
        <taxon>Rodentia</taxon>
        <taxon>Myomorpha</taxon>
        <taxon>Muroidea</taxon>
        <taxon>Cricetidae</taxon>
        <taxon>Arvicolinae</taxon>
        <taxon>Myodes</taxon>
    </lineage>
</organism>